<evidence type="ECO:0000256" key="3">
    <source>
        <dbReference type="ARBA" id="ARBA00022884"/>
    </source>
</evidence>
<dbReference type="OrthoDB" id="9807213at2"/>
<dbReference type="Pfam" id="PF00849">
    <property type="entry name" value="PseudoU_synth_2"/>
    <property type="match status" value="1"/>
</dbReference>
<comment type="catalytic activity">
    <reaction evidence="5">
        <text>uridine(516) in 16S rRNA = pseudouridine(516) in 16S rRNA</text>
        <dbReference type="Rhea" id="RHEA:38867"/>
        <dbReference type="Rhea" id="RHEA-COMP:10089"/>
        <dbReference type="Rhea" id="RHEA-COMP:10090"/>
        <dbReference type="ChEBI" id="CHEBI:65314"/>
        <dbReference type="ChEBI" id="CHEBI:65315"/>
        <dbReference type="EC" id="5.4.99.19"/>
    </reaction>
</comment>
<evidence type="ECO:0000256" key="7">
    <source>
        <dbReference type="PROSITE-ProRule" id="PRU00182"/>
    </source>
</evidence>
<dbReference type="PANTHER" id="PTHR47683">
    <property type="entry name" value="PSEUDOURIDINE SYNTHASE FAMILY PROTEIN-RELATED"/>
    <property type="match status" value="1"/>
</dbReference>
<evidence type="ECO:0000313" key="11">
    <source>
        <dbReference type="EMBL" id="MPR27981.1"/>
    </source>
</evidence>
<dbReference type="InterPro" id="IPR000748">
    <property type="entry name" value="PsdUridine_synth_RsuA/RluB/E/F"/>
</dbReference>
<feature type="domain" description="RNA-binding S4" evidence="10">
    <location>
        <begin position="8"/>
        <end position="43"/>
    </location>
</feature>
<dbReference type="InterPro" id="IPR020094">
    <property type="entry name" value="TruA/RsuA/RluB/E/F_N"/>
</dbReference>
<dbReference type="InterPro" id="IPR042092">
    <property type="entry name" value="PsdUridine_s_RsuA/RluB/E/F_cat"/>
</dbReference>
<dbReference type="Gene3D" id="3.30.70.580">
    <property type="entry name" value="Pseudouridine synthase I, catalytic domain, N-terminal subdomain"/>
    <property type="match status" value="1"/>
</dbReference>
<dbReference type="GO" id="GO:0003723">
    <property type="term" value="F:RNA binding"/>
    <property type="evidence" value="ECO:0007669"/>
    <property type="project" value="UniProtKB-KW"/>
</dbReference>
<comment type="function">
    <text evidence="6">Responsible for synthesis of pseudouridine from uracil-516 in 16S ribosomal RNA.</text>
</comment>
<dbReference type="PANTHER" id="PTHR47683:SF4">
    <property type="entry name" value="PSEUDOURIDINE SYNTHASE"/>
    <property type="match status" value="1"/>
</dbReference>
<evidence type="ECO:0000256" key="1">
    <source>
        <dbReference type="ARBA" id="ARBA00000073"/>
    </source>
</evidence>
<evidence type="ECO:0000256" key="2">
    <source>
        <dbReference type="ARBA" id="ARBA00008348"/>
    </source>
</evidence>
<dbReference type="GO" id="GO:0000455">
    <property type="term" value="P:enzyme-directed rRNA pseudouridine synthesis"/>
    <property type="evidence" value="ECO:0007669"/>
    <property type="project" value="UniProtKB-ARBA"/>
</dbReference>
<dbReference type="CDD" id="cd00165">
    <property type="entry name" value="S4"/>
    <property type="match status" value="1"/>
</dbReference>
<proteinExistence type="inferred from homology"/>
<evidence type="ECO:0000256" key="4">
    <source>
        <dbReference type="ARBA" id="ARBA00023235"/>
    </source>
</evidence>
<dbReference type="EMBL" id="VOSK01000117">
    <property type="protein sequence ID" value="MPR27981.1"/>
    <property type="molecule type" value="Genomic_DNA"/>
</dbReference>
<evidence type="ECO:0000256" key="8">
    <source>
        <dbReference type="RuleBase" id="RU003887"/>
    </source>
</evidence>
<feature type="domain" description="Pseudouridine synthase RsuA/RluA-like" evidence="9">
    <location>
        <begin position="72"/>
        <end position="204"/>
    </location>
</feature>
<protein>
    <recommendedName>
        <fullName evidence="8">Pseudouridine synthase</fullName>
        <ecNumber evidence="8">5.4.99.-</ecNumber>
    </recommendedName>
</protein>
<dbReference type="InterPro" id="IPR050343">
    <property type="entry name" value="RsuA_PseudoU_synthase"/>
</dbReference>
<evidence type="ECO:0000259" key="10">
    <source>
        <dbReference type="Pfam" id="PF01479"/>
    </source>
</evidence>
<dbReference type="InterPro" id="IPR036986">
    <property type="entry name" value="S4_RNA-bd_sf"/>
</dbReference>
<organism evidence="11 12">
    <name type="scientific">Microvirga tunisiensis</name>
    <dbReference type="NCBI Taxonomy" id="2108360"/>
    <lineage>
        <taxon>Bacteria</taxon>
        <taxon>Pseudomonadati</taxon>
        <taxon>Pseudomonadota</taxon>
        <taxon>Alphaproteobacteria</taxon>
        <taxon>Hyphomicrobiales</taxon>
        <taxon>Methylobacteriaceae</taxon>
        <taxon>Microvirga</taxon>
    </lineage>
</organism>
<sequence>MSKVPTLRLDRLLANMGYGSRREVQQLVHAGLVTLDGAEIEEADERIAVTRDLSERMRVQGKPLDPPPGLALMLHKPLGVTCSHKETGPLVYGLLPDRWRRRDPAISTIGRLDKDTSGLLLMTDDGNLLHRIISPRANISKRYHVSLDRPLRGDEAEIFAAGTLMLESEDKPLLPAQLEAISGTSAYLTLTEGRYHQVRRMFAAVGNHVTALHRDRIGALALPEDLEPGQYRLLGEADLALLLPPAQGA</sequence>
<dbReference type="CDD" id="cd02553">
    <property type="entry name" value="PseudoU_synth_RsuA"/>
    <property type="match status" value="1"/>
</dbReference>
<comment type="caution">
    <text evidence="11">The sequence shown here is derived from an EMBL/GenBank/DDBJ whole genome shotgun (WGS) entry which is preliminary data.</text>
</comment>
<gene>
    <name evidence="11" type="ORF">FS320_23140</name>
</gene>
<name>A0A5N7MLN1_9HYPH</name>
<dbReference type="Gene3D" id="3.30.70.1560">
    <property type="entry name" value="Alpha-L RNA-binding motif"/>
    <property type="match status" value="1"/>
</dbReference>
<dbReference type="PROSITE" id="PS01149">
    <property type="entry name" value="PSI_RSU"/>
    <property type="match status" value="1"/>
</dbReference>
<dbReference type="SUPFAM" id="SSF55120">
    <property type="entry name" value="Pseudouridine synthase"/>
    <property type="match status" value="1"/>
</dbReference>
<dbReference type="Gene3D" id="3.10.290.10">
    <property type="entry name" value="RNA-binding S4 domain"/>
    <property type="match status" value="1"/>
</dbReference>
<dbReference type="InterPro" id="IPR020103">
    <property type="entry name" value="PsdUridine_synth_cat_dom_sf"/>
</dbReference>
<dbReference type="AlphaFoldDB" id="A0A5N7MLN1"/>
<dbReference type="NCBIfam" id="TIGR00093">
    <property type="entry name" value="pseudouridine synthase"/>
    <property type="match status" value="1"/>
</dbReference>
<accession>A0A5N7MLN1</accession>
<comment type="similarity">
    <text evidence="2 8">Belongs to the pseudouridine synthase RsuA family.</text>
</comment>
<keyword evidence="4 8" id="KW-0413">Isomerase</keyword>
<comment type="catalytic activity">
    <reaction evidence="1">
        <text>a uridine in RNA = a pseudouridine in RNA</text>
        <dbReference type="Rhea" id="RHEA:48348"/>
        <dbReference type="Rhea" id="RHEA-COMP:12068"/>
        <dbReference type="Rhea" id="RHEA-COMP:12069"/>
        <dbReference type="ChEBI" id="CHEBI:65314"/>
        <dbReference type="ChEBI" id="CHEBI:65315"/>
    </reaction>
</comment>
<keyword evidence="3 7" id="KW-0694">RNA-binding</keyword>
<dbReference type="EC" id="5.4.99.-" evidence="8"/>
<evidence type="ECO:0000313" key="12">
    <source>
        <dbReference type="Proteomes" id="UP000403266"/>
    </source>
</evidence>
<reference evidence="11 12" key="1">
    <citation type="journal article" date="2019" name="Syst. Appl. Microbiol.">
        <title>Microvirga tunisiensis sp. nov., a root nodule symbiotic bacterium isolated from Lupinus micranthus and L. luteus grown in Northern Tunisia.</title>
        <authorList>
            <person name="Msaddak A."/>
            <person name="Rejili M."/>
            <person name="Duran D."/>
            <person name="Mars M."/>
            <person name="Palacios J.M."/>
            <person name="Ruiz-Argueso T."/>
            <person name="Rey L."/>
            <person name="Imperial J."/>
        </authorList>
    </citation>
    <scope>NUCLEOTIDE SEQUENCE [LARGE SCALE GENOMIC DNA]</scope>
    <source>
        <strain evidence="11 12">Lmie10</strain>
    </source>
</reference>
<dbReference type="InterPro" id="IPR018496">
    <property type="entry name" value="PsdUridine_synth_RsuA/RluB_CS"/>
</dbReference>
<dbReference type="PROSITE" id="PS50889">
    <property type="entry name" value="S4"/>
    <property type="match status" value="1"/>
</dbReference>
<evidence type="ECO:0000259" key="9">
    <source>
        <dbReference type="Pfam" id="PF00849"/>
    </source>
</evidence>
<dbReference type="Pfam" id="PF01479">
    <property type="entry name" value="S4"/>
    <property type="match status" value="1"/>
</dbReference>
<dbReference type="RefSeq" id="WP_152714287.1">
    <property type="nucleotide sequence ID" value="NZ_VOSJ01000118.1"/>
</dbReference>
<keyword evidence="12" id="KW-1185">Reference proteome</keyword>
<dbReference type="SUPFAM" id="SSF55174">
    <property type="entry name" value="Alpha-L RNA-binding motif"/>
    <property type="match status" value="1"/>
</dbReference>
<dbReference type="Proteomes" id="UP000403266">
    <property type="component" value="Unassembled WGS sequence"/>
</dbReference>
<evidence type="ECO:0000256" key="5">
    <source>
        <dbReference type="ARBA" id="ARBA00036749"/>
    </source>
</evidence>
<evidence type="ECO:0000256" key="6">
    <source>
        <dbReference type="ARBA" id="ARBA00037590"/>
    </source>
</evidence>
<dbReference type="InterPro" id="IPR002942">
    <property type="entry name" value="S4_RNA-bd"/>
</dbReference>
<dbReference type="InterPro" id="IPR006145">
    <property type="entry name" value="PsdUridine_synth_RsuA/RluA"/>
</dbReference>
<dbReference type="GO" id="GO:0160136">
    <property type="term" value="F:16S rRNA pseudouridine(516) synthase activity"/>
    <property type="evidence" value="ECO:0007669"/>
    <property type="project" value="UniProtKB-EC"/>
</dbReference>